<dbReference type="AlphaFoldDB" id="A0A0B7B973"/>
<reference evidence="1" key="1">
    <citation type="submission" date="2014-12" db="EMBL/GenBank/DDBJ databases">
        <title>Insight into the proteome of Arion vulgaris.</title>
        <authorList>
            <person name="Aradska J."/>
            <person name="Bulat T."/>
            <person name="Smidak R."/>
            <person name="Sarate P."/>
            <person name="Gangsoo J."/>
            <person name="Sialana F."/>
            <person name="Bilban M."/>
            <person name="Lubec G."/>
        </authorList>
    </citation>
    <scope>NUCLEOTIDE SEQUENCE</scope>
    <source>
        <tissue evidence="1">Skin</tissue>
    </source>
</reference>
<gene>
    <name evidence="1" type="primary">ORF171774</name>
</gene>
<name>A0A0B7B973_9EUPU</name>
<sequence length="93" mass="10507">MTCQNVTSIIRLTACHDSCQNHTIHTISESHMTRQDNSPLTSISPDILNQDILADSHEDKMNTQNKPQVVFKNNLSISSYYSADGEHQSRFTN</sequence>
<protein>
    <submittedName>
        <fullName evidence="1">Uncharacterized protein</fullName>
    </submittedName>
</protein>
<proteinExistence type="predicted"/>
<dbReference type="EMBL" id="HACG01042713">
    <property type="protein sequence ID" value="CEK89578.1"/>
    <property type="molecule type" value="Transcribed_RNA"/>
</dbReference>
<evidence type="ECO:0000313" key="1">
    <source>
        <dbReference type="EMBL" id="CEK89578.1"/>
    </source>
</evidence>
<organism evidence="1">
    <name type="scientific">Arion vulgaris</name>
    <dbReference type="NCBI Taxonomy" id="1028688"/>
    <lineage>
        <taxon>Eukaryota</taxon>
        <taxon>Metazoa</taxon>
        <taxon>Spiralia</taxon>
        <taxon>Lophotrochozoa</taxon>
        <taxon>Mollusca</taxon>
        <taxon>Gastropoda</taxon>
        <taxon>Heterobranchia</taxon>
        <taxon>Euthyneura</taxon>
        <taxon>Panpulmonata</taxon>
        <taxon>Eupulmonata</taxon>
        <taxon>Stylommatophora</taxon>
        <taxon>Helicina</taxon>
        <taxon>Arionoidea</taxon>
        <taxon>Arionidae</taxon>
        <taxon>Arion</taxon>
    </lineage>
</organism>
<accession>A0A0B7B973</accession>